<organism evidence="2 3">
    <name type="scientific">Diversispora epigaea</name>
    <dbReference type="NCBI Taxonomy" id="1348612"/>
    <lineage>
        <taxon>Eukaryota</taxon>
        <taxon>Fungi</taxon>
        <taxon>Fungi incertae sedis</taxon>
        <taxon>Mucoromycota</taxon>
        <taxon>Glomeromycotina</taxon>
        <taxon>Glomeromycetes</taxon>
        <taxon>Diversisporales</taxon>
        <taxon>Diversisporaceae</taxon>
        <taxon>Diversispora</taxon>
    </lineage>
</organism>
<evidence type="ECO:0000313" key="2">
    <source>
        <dbReference type="EMBL" id="RHZ57018.1"/>
    </source>
</evidence>
<comment type="caution">
    <text evidence="2">The sequence shown here is derived from an EMBL/GenBank/DDBJ whole genome shotgun (WGS) entry which is preliminary data.</text>
</comment>
<evidence type="ECO:0000256" key="1">
    <source>
        <dbReference type="SAM" id="MobiDB-lite"/>
    </source>
</evidence>
<feature type="region of interest" description="Disordered" evidence="1">
    <location>
        <begin position="153"/>
        <end position="176"/>
    </location>
</feature>
<dbReference type="EMBL" id="PQFF01000352">
    <property type="protein sequence ID" value="RHZ57018.1"/>
    <property type="molecule type" value="Genomic_DNA"/>
</dbReference>
<reference evidence="2 3" key="1">
    <citation type="submission" date="2018-08" db="EMBL/GenBank/DDBJ databases">
        <title>Genome and evolution of the arbuscular mycorrhizal fungus Diversispora epigaea (formerly Glomus versiforme) and its bacterial endosymbionts.</title>
        <authorList>
            <person name="Sun X."/>
            <person name="Fei Z."/>
            <person name="Harrison M."/>
        </authorList>
    </citation>
    <scope>NUCLEOTIDE SEQUENCE [LARGE SCALE GENOMIC DNA]</scope>
    <source>
        <strain evidence="2 3">IT104</strain>
    </source>
</reference>
<proteinExistence type="predicted"/>
<sequence>MASENPIPLRCGIHNDLDGKIFTVWSCKEDKVYVIKFAIGALLTNQGYQSLFFNFKLYVNDPENKDSMKTLDEPRTLYEKIECYLTSLELITDTKDSQSRKKAQELIKLYKQGNRPDKKRAKDWDNIRSCTRIYIDHPTVEEKILEKKRKANIKDSKVNSDDQSEKRQRITRSMSKQKTELFTDLIKGFESYGLDDESDTQESFEKNDENEDIQDNEVIEGYRTNNLRKYYVYYDKVKVIEGYRTNNLRKYYVYYDKVKVIEGYRYQ</sequence>
<keyword evidence="3" id="KW-1185">Reference proteome</keyword>
<accession>A0A397H535</accession>
<dbReference type="OrthoDB" id="2336277at2759"/>
<dbReference type="Proteomes" id="UP000266861">
    <property type="component" value="Unassembled WGS sequence"/>
</dbReference>
<feature type="compositionally biased region" description="Basic and acidic residues" evidence="1">
    <location>
        <begin position="153"/>
        <end position="168"/>
    </location>
</feature>
<evidence type="ECO:0000313" key="3">
    <source>
        <dbReference type="Proteomes" id="UP000266861"/>
    </source>
</evidence>
<gene>
    <name evidence="2" type="ORF">Glove_395g68</name>
</gene>
<dbReference type="AlphaFoldDB" id="A0A397H535"/>
<protein>
    <submittedName>
        <fullName evidence="2">Uncharacterized protein</fullName>
    </submittedName>
</protein>
<name>A0A397H535_9GLOM</name>